<proteinExistence type="predicted"/>
<dbReference type="AlphaFoldDB" id="X1M035"/>
<dbReference type="EMBL" id="BARV01011440">
    <property type="protein sequence ID" value="GAI08005.1"/>
    <property type="molecule type" value="Genomic_DNA"/>
</dbReference>
<reference evidence="1" key="1">
    <citation type="journal article" date="2014" name="Front. Microbiol.">
        <title>High frequency of phylogenetically diverse reductive dehalogenase-homologous genes in deep subseafloor sedimentary metagenomes.</title>
        <authorList>
            <person name="Kawai M."/>
            <person name="Futagami T."/>
            <person name="Toyoda A."/>
            <person name="Takaki Y."/>
            <person name="Nishi S."/>
            <person name="Hori S."/>
            <person name="Arai W."/>
            <person name="Tsubouchi T."/>
            <person name="Morono Y."/>
            <person name="Uchiyama I."/>
            <person name="Ito T."/>
            <person name="Fujiyama A."/>
            <person name="Inagaki F."/>
            <person name="Takami H."/>
        </authorList>
    </citation>
    <scope>NUCLEOTIDE SEQUENCE</scope>
    <source>
        <strain evidence="1">Expedition CK06-06</strain>
    </source>
</reference>
<gene>
    <name evidence="1" type="ORF">S06H3_21701</name>
</gene>
<sequence>SKDLGLSAREVLDRHILACRIKDCSDGTILIEEGDYKKLVEAIDTIVGWGRTDVEFLKRITEAPEVEVEEKKPKEG</sequence>
<name>X1M035_9ZZZZ</name>
<comment type="caution">
    <text evidence="1">The sequence shown here is derived from an EMBL/GenBank/DDBJ whole genome shotgun (WGS) entry which is preliminary data.</text>
</comment>
<feature type="non-terminal residue" evidence="1">
    <location>
        <position position="1"/>
    </location>
</feature>
<organism evidence="1">
    <name type="scientific">marine sediment metagenome</name>
    <dbReference type="NCBI Taxonomy" id="412755"/>
    <lineage>
        <taxon>unclassified sequences</taxon>
        <taxon>metagenomes</taxon>
        <taxon>ecological metagenomes</taxon>
    </lineage>
</organism>
<evidence type="ECO:0000313" key="1">
    <source>
        <dbReference type="EMBL" id="GAI08005.1"/>
    </source>
</evidence>
<accession>X1M035</accession>
<protein>
    <submittedName>
        <fullName evidence="1">Uncharacterized protein</fullName>
    </submittedName>
</protein>